<sequence>MKRRLAALLLMLPVFAVAQKHQQKVDVQLTPWHNNGALVQLPDDYDAGNNRYPLILFLHGKSKSGTNISKLALEGIPYWLDKGAKLDAVNPVDGKQYKFIIVCPQALEWGLTPVQVNFVLDQVIKRYRVDTSRIYLTGYSAGGWATIMAITENAAITKRFAAAVPMSPSAIDPPNEKRFKLVADAGVHCWYFGGEEEITFLENSQRYTDSTNKYGPGLARTTVTPYRHCCWKDLYDPAFRQEGMNIYEWMLQYRKEP</sequence>
<dbReference type="Gene3D" id="3.40.50.1820">
    <property type="entry name" value="alpha/beta hydrolase"/>
    <property type="match status" value="1"/>
</dbReference>
<evidence type="ECO:0000313" key="5">
    <source>
        <dbReference type="Proteomes" id="UP001162741"/>
    </source>
</evidence>
<dbReference type="InterPro" id="IPR050955">
    <property type="entry name" value="Plant_Biomass_Hydrol_Est"/>
</dbReference>
<keyword evidence="1 2" id="KW-0732">Signal</keyword>
<feature type="chain" id="PRO_5047194436" evidence="2">
    <location>
        <begin position="19"/>
        <end position="257"/>
    </location>
</feature>
<protein>
    <submittedName>
        <fullName evidence="4">Prolyl oligopeptidase family serine peptidase</fullName>
    </submittedName>
</protein>
<gene>
    <name evidence="4" type="ORF">MKQ68_09065</name>
</gene>
<dbReference type="InterPro" id="IPR029058">
    <property type="entry name" value="AB_hydrolase_fold"/>
</dbReference>
<reference evidence="4" key="1">
    <citation type="submission" date="2022-10" db="EMBL/GenBank/DDBJ databases">
        <title>Chitinophaga sp. nov., isolated from soil.</title>
        <authorList>
            <person name="Jeon C.O."/>
        </authorList>
    </citation>
    <scope>NUCLEOTIDE SEQUENCE</scope>
    <source>
        <strain evidence="4">R8</strain>
    </source>
</reference>
<organism evidence="4 5">
    <name type="scientific">Chitinophaga horti</name>
    <dbReference type="NCBI Taxonomy" id="2920382"/>
    <lineage>
        <taxon>Bacteria</taxon>
        <taxon>Pseudomonadati</taxon>
        <taxon>Bacteroidota</taxon>
        <taxon>Chitinophagia</taxon>
        <taxon>Chitinophagales</taxon>
        <taxon>Chitinophagaceae</taxon>
        <taxon>Chitinophaga</taxon>
    </lineage>
</organism>
<dbReference type="SUPFAM" id="SSF53474">
    <property type="entry name" value="alpha/beta-Hydrolases"/>
    <property type="match status" value="1"/>
</dbReference>
<dbReference type="EMBL" id="CP107006">
    <property type="protein sequence ID" value="UYQ95245.1"/>
    <property type="molecule type" value="Genomic_DNA"/>
</dbReference>
<feature type="signal peptide" evidence="2">
    <location>
        <begin position="1"/>
        <end position="18"/>
    </location>
</feature>
<evidence type="ECO:0000256" key="1">
    <source>
        <dbReference type="ARBA" id="ARBA00022729"/>
    </source>
</evidence>
<evidence type="ECO:0000256" key="2">
    <source>
        <dbReference type="SAM" id="SignalP"/>
    </source>
</evidence>
<proteinExistence type="predicted"/>
<dbReference type="Pfam" id="PF00326">
    <property type="entry name" value="Peptidase_S9"/>
    <property type="match status" value="1"/>
</dbReference>
<dbReference type="Proteomes" id="UP001162741">
    <property type="component" value="Chromosome"/>
</dbReference>
<dbReference type="PANTHER" id="PTHR43037:SF1">
    <property type="entry name" value="BLL1128 PROTEIN"/>
    <property type="match status" value="1"/>
</dbReference>
<dbReference type="RefSeq" id="WP_264283015.1">
    <property type="nucleotide sequence ID" value="NZ_CP107006.1"/>
</dbReference>
<accession>A0ABY6J6X7</accession>
<name>A0ABY6J6X7_9BACT</name>
<evidence type="ECO:0000259" key="3">
    <source>
        <dbReference type="Pfam" id="PF00326"/>
    </source>
</evidence>
<keyword evidence="5" id="KW-1185">Reference proteome</keyword>
<feature type="domain" description="Peptidase S9 prolyl oligopeptidase catalytic" evidence="3">
    <location>
        <begin position="119"/>
        <end position="168"/>
    </location>
</feature>
<evidence type="ECO:0000313" key="4">
    <source>
        <dbReference type="EMBL" id="UYQ95245.1"/>
    </source>
</evidence>
<dbReference type="InterPro" id="IPR001375">
    <property type="entry name" value="Peptidase_S9_cat"/>
</dbReference>
<dbReference type="PANTHER" id="PTHR43037">
    <property type="entry name" value="UNNAMED PRODUCT-RELATED"/>
    <property type="match status" value="1"/>
</dbReference>